<gene>
    <name evidence="1" type="ORF">F6X51_23345</name>
</gene>
<dbReference type="PANTHER" id="PTHR12993">
    <property type="entry name" value="N-ACETYLGLUCOSAMINYL-PHOSPHATIDYLINOSITOL DE-N-ACETYLASE-RELATED"/>
    <property type="match status" value="1"/>
</dbReference>
<dbReference type="RefSeq" id="WP_150966073.1">
    <property type="nucleotide sequence ID" value="NZ_VZZJ01000030.1"/>
</dbReference>
<sequence>MRADAFLARAGRLPVGSLRDLTGGGGLVVVAPHPDDESLGCGGLIAAAAAEGLPVRLVVVSDGVGSHPNSRSHPPARLRDLREAETLAAASALGLAPARVRFLRLPDRAVPGAGPEAEAAARTIAETARECGAGALFVTWAHDPHCDHQAAARIVALARRLCGAVRVHAYPVWGWSLPAGTEVGPEPAGLRLDVSAHAAAKQAAIRAHRSQVTDLIADDPEGFRLEPAMLARFAGSHEIFLDVPPETEP</sequence>
<dbReference type="Proteomes" id="UP000441523">
    <property type="component" value="Unassembled WGS sequence"/>
</dbReference>
<dbReference type="GO" id="GO:0016811">
    <property type="term" value="F:hydrolase activity, acting on carbon-nitrogen (but not peptide) bonds, in linear amides"/>
    <property type="evidence" value="ECO:0007669"/>
    <property type="project" value="TreeGrafter"/>
</dbReference>
<organism evidence="1 2">
    <name type="scientific">Methylobacterium planeticum</name>
    <dbReference type="NCBI Taxonomy" id="2615211"/>
    <lineage>
        <taxon>Bacteria</taxon>
        <taxon>Pseudomonadati</taxon>
        <taxon>Pseudomonadota</taxon>
        <taxon>Alphaproteobacteria</taxon>
        <taxon>Hyphomicrobiales</taxon>
        <taxon>Methylobacteriaceae</taxon>
        <taxon>Methylobacterium</taxon>
    </lineage>
</organism>
<dbReference type="Gene3D" id="3.40.50.10320">
    <property type="entry name" value="LmbE-like"/>
    <property type="match status" value="1"/>
</dbReference>
<evidence type="ECO:0000313" key="1">
    <source>
        <dbReference type="EMBL" id="KAB1070218.1"/>
    </source>
</evidence>
<accession>A0A6N6MJH5</accession>
<comment type="caution">
    <text evidence="1">The sequence shown here is derived from an EMBL/GenBank/DDBJ whole genome shotgun (WGS) entry which is preliminary data.</text>
</comment>
<dbReference type="SUPFAM" id="SSF102588">
    <property type="entry name" value="LmbE-like"/>
    <property type="match status" value="1"/>
</dbReference>
<dbReference type="Pfam" id="PF02585">
    <property type="entry name" value="PIG-L"/>
    <property type="match status" value="1"/>
</dbReference>
<dbReference type="EMBL" id="VZZJ01000030">
    <property type="protein sequence ID" value="KAB1070218.1"/>
    <property type="molecule type" value="Genomic_DNA"/>
</dbReference>
<reference evidence="1 2" key="1">
    <citation type="submission" date="2019-09" db="EMBL/GenBank/DDBJ databases">
        <title>YIM 132548 draft genome.</title>
        <authorList>
            <person name="Jiang L."/>
        </authorList>
    </citation>
    <scope>NUCLEOTIDE SEQUENCE [LARGE SCALE GENOMIC DNA]</scope>
    <source>
        <strain evidence="1 2">YIM 132548</strain>
    </source>
</reference>
<protein>
    <submittedName>
        <fullName evidence="1">PIG-L family deacetylase</fullName>
    </submittedName>
</protein>
<dbReference type="PANTHER" id="PTHR12993:SF29">
    <property type="entry name" value="BLR3841 PROTEIN"/>
    <property type="match status" value="1"/>
</dbReference>
<keyword evidence="2" id="KW-1185">Reference proteome</keyword>
<dbReference type="InterPro" id="IPR024078">
    <property type="entry name" value="LmbE-like_dom_sf"/>
</dbReference>
<evidence type="ECO:0000313" key="2">
    <source>
        <dbReference type="Proteomes" id="UP000441523"/>
    </source>
</evidence>
<name>A0A6N6MJH5_9HYPH</name>
<dbReference type="AlphaFoldDB" id="A0A6N6MJH5"/>
<dbReference type="InterPro" id="IPR003737">
    <property type="entry name" value="GlcNAc_PI_deacetylase-related"/>
</dbReference>
<proteinExistence type="predicted"/>